<feature type="region of interest" description="Disordered" evidence="1">
    <location>
        <begin position="198"/>
        <end position="237"/>
    </location>
</feature>
<accession>A0A0W0G1N8</accession>
<feature type="compositionally biased region" description="Acidic residues" evidence="1">
    <location>
        <begin position="778"/>
        <end position="797"/>
    </location>
</feature>
<name>A0A0W0G1N8_MONRR</name>
<protein>
    <recommendedName>
        <fullName evidence="4">DUF654-domain-containing protein</fullName>
    </recommendedName>
</protein>
<dbReference type="eggNOG" id="KOG2422">
    <property type="taxonomic scope" value="Eukaryota"/>
</dbReference>
<dbReference type="GO" id="GO:0072344">
    <property type="term" value="P:rescue of stalled ribosome"/>
    <property type="evidence" value="ECO:0007669"/>
    <property type="project" value="TreeGrafter"/>
</dbReference>
<feature type="region of interest" description="Disordered" evidence="1">
    <location>
        <begin position="818"/>
        <end position="841"/>
    </location>
</feature>
<feature type="compositionally biased region" description="Basic residues" evidence="1">
    <location>
        <begin position="64"/>
        <end position="75"/>
    </location>
</feature>
<dbReference type="Proteomes" id="UP000054988">
    <property type="component" value="Unassembled WGS sequence"/>
</dbReference>
<reference evidence="2 3" key="1">
    <citation type="submission" date="2015-12" db="EMBL/GenBank/DDBJ databases">
        <title>Draft genome sequence of Moniliophthora roreri, the causal agent of frosty pod rot of cacao.</title>
        <authorList>
            <person name="Aime M.C."/>
            <person name="Diaz-Valderrama J.R."/>
            <person name="Kijpornyongpan T."/>
            <person name="Phillips-Mora W."/>
        </authorList>
    </citation>
    <scope>NUCLEOTIDE SEQUENCE [LARGE SCALE GENOMIC DNA]</scope>
    <source>
        <strain evidence="2 3">MCA 2952</strain>
    </source>
</reference>
<feature type="compositionally biased region" description="Low complexity" evidence="1">
    <location>
        <begin position="758"/>
        <end position="777"/>
    </location>
</feature>
<feature type="compositionally biased region" description="Basic residues" evidence="1">
    <location>
        <begin position="116"/>
        <end position="127"/>
    </location>
</feature>
<dbReference type="AlphaFoldDB" id="A0A0W0G1N8"/>
<evidence type="ECO:0008006" key="4">
    <source>
        <dbReference type="Google" id="ProtNLM"/>
    </source>
</evidence>
<feature type="compositionally biased region" description="Acidic residues" evidence="1">
    <location>
        <begin position="49"/>
        <end position="59"/>
    </location>
</feature>
<evidence type="ECO:0000313" key="3">
    <source>
        <dbReference type="Proteomes" id="UP000054988"/>
    </source>
</evidence>
<dbReference type="GO" id="GO:1990112">
    <property type="term" value="C:RQC complex"/>
    <property type="evidence" value="ECO:0007669"/>
    <property type="project" value="TreeGrafter"/>
</dbReference>
<organism evidence="2 3">
    <name type="scientific">Moniliophthora roreri</name>
    <name type="common">Frosty pod rot fungus</name>
    <name type="synonym">Monilia roreri</name>
    <dbReference type="NCBI Taxonomy" id="221103"/>
    <lineage>
        <taxon>Eukaryota</taxon>
        <taxon>Fungi</taxon>
        <taxon>Dikarya</taxon>
        <taxon>Basidiomycota</taxon>
        <taxon>Agaricomycotina</taxon>
        <taxon>Agaricomycetes</taxon>
        <taxon>Agaricomycetidae</taxon>
        <taxon>Agaricales</taxon>
        <taxon>Marasmiineae</taxon>
        <taxon>Marasmiaceae</taxon>
        <taxon>Moniliophthora</taxon>
    </lineage>
</organism>
<feature type="compositionally biased region" description="Acidic residues" evidence="1">
    <location>
        <begin position="821"/>
        <end position="830"/>
    </location>
</feature>
<dbReference type="PANTHER" id="PTHR22684">
    <property type="entry name" value="NULP1-RELATED"/>
    <property type="match status" value="1"/>
</dbReference>
<evidence type="ECO:0000256" key="1">
    <source>
        <dbReference type="SAM" id="MobiDB-lite"/>
    </source>
</evidence>
<proteinExistence type="predicted"/>
<feature type="region of interest" description="Disordered" evidence="1">
    <location>
        <begin position="49"/>
        <end position="166"/>
    </location>
</feature>
<dbReference type="InterPro" id="IPR006994">
    <property type="entry name" value="TCF25/Rqc1"/>
</dbReference>
<feature type="compositionally biased region" description="Polar residues" evidence="1">
    <location>
        <begin position="154"/>
        <end position="165"/>
    </location>
</feature>
<comment type="caution">
    <text evidence="2">The sequence shown here is derived from an EMBL/GenBank/DDBJ whole genome shotgun (WGS) entry which is preliminary data.</text>
</comment>
<feature type="compositionally biased region" description="Polar residues" evidence="1">
    <location>
        <begin position="215"/>
        <end position="227"/>
    </location>
</feature>
<evidence type="ECO:0000313" key="2">
    <source>
        <dbReference type="EMBL" id="KTB42492.1"/>
    </source>
</evidence>
<dbReference type="GO" id="GO:1990116">
    <property type="term" value="P:ribosome-associated ubiquitin-dependent protein catabolic process"/>
    <property type="evidence" value="ECO:0007669"/>
    <property type="project" value="TreeGrafter"/>
</dbReference>
<dbReference type="PANTHER" id="PTHR22684:SF0">
    <property type="entry name" value="RIBOSOME QUALITY CONTROL COMPLEX SUBUNIT TCF25"/>
    <property type="match status" value="1"/>
</dbReference>
<dbReference type="Pfam" id="PF04910">
    <property type="entry name" value="Tcf25"/>
    <property type="match status" value="1"/>
</dbReference>
<feature type="compositionally biased region" description="Polar residues" evidence="1">
    <location>
        <begin position="98"/>
        <end position="107"/>
    </location>
</feature>
<feature type="compositionally biased region" description="Basic and acidic residues" evidence="1">
    <location>
        <begin position="128"/>
        <end position="151"/>
    </location>
</feature>
<feature type="region of interest" description="Disordered" evidence="1">
    <location>
        <begin position="748"/>
        <end position="802"/>
    </location>
</feature>
<dbReference type="EMBL" id="LATX01001328">
    <property type="protein sequence ID" value="KTB42492.1"/>
    <property type="molecule type" value="Genomic_DNA"/>
</dbReference>
<sequence>MAPRLSKRQQRALDELEDLNQAGSSLTDSEEEEFTVAKSKSGFAALFTLDDENDDDGEETQVKSSKKKPKKKKKAGAISSGIGTSAKEISEATAPVIKSSTDDQPANQAAKNDKKAAKKAKAKAKKKGKDDNGLDEIDRALEELSIKHPEFQKPPTSEGPSSQAQDLLAKLSSHLSVSFSHLDSSAELRRFFGSKVVKSTHTSDSPGSHGRRTNAKQPATERSNLTRPQPGWPPARIREGLSLRPLNEEELARKGAFAVKGERWWTVEYGKKYKSVTKAFLRTVFSGDPQGFFDLLYRTPWHADTLLQLSEVYRHRDEHAQAIDLIDRSIFAYERAFLGMGSFNFTSGVNRLDFDRVENRVFFMAVHRVVADLTRRGLTRTAFEFARLLWALDPWADPHGALFHLEFLAPKGMGSWMEEVSQVFEQREADSQGRMNPTVLPGWTWSRAVVLRLSIDDSGKGNFEREELEKKSTEALIEAIKSFPTVLPLLADKVDVTVPDWVRSLKECRVEVDGSSLPLEQAILHLLSHLYVQRAWSLWKTPTISSWLSQTIKSVFGSSPSGKQPLPPTPRRIRFLELYSSTSPAANTLRHSVWRHVIGLETTYRSLFKFMPRSITETRSLSCDPLPPPGRLSEYDTTFFADVEDESTYNTGRRRTRAQREADERRLARLVPDADFRQQIQAIFDAHPMLAERFQGGVFEFAQRLAQMPQDMLDDLMANAAAQMEGNGDMGQDNIFVADVAGGMPGGFGDDNREVFQAPPLAANPPNNAALANVPPAEGEDETDRDEDEDEDEDEDIAPMPVRIIRNFIGRFWGGGYAQAEDADSSDGDEPQTQRDNQGVD</sequence>
<gene>
    <name evidence="2" type="ORF">WG66_4938</name>
</gene>